<keyword evidence="1" id="KW-0175">Coiled coil</keyword>
<dbReference type="Proteomes" id="UP000641152">
    <property type="component" value="Unassembled WGS sequence"/>
</dbReference>
<name>A0ABR9D982_9GAMM</name>
<organism evidence="2 3">
    <name type="scientific">Methylomonas fluvii</name>
    <dbReference type="NCBI Taxonomy" id="1854564"/>
    <lineage>
        <taxon>Bacteria</taxon>
        <taxon>Pseudomonadati</taxon>
        <taxon>Pseudomonadota</taxon>
        <taxon>Gammaproteobacteria</taxon>
        <taxon>Methylococcales</taxon>
        <taxon>Methylococcaceae</taxon>
        <taxon>Methylomonas</taxon>
    </lineage>
</organism>
<evidence type="ECO:0008006" key="4">
    <source>
        <dbReference type="Google" id="ProtNLM"/>
    </source>
</evidence>
<dbReference type="EMBL" id="JACXST010000001">
    <property type="protein sequence ID" value="MBD9359674.1"/>
    <property type="molecule type" value="Genomic_DNA"/>
</dbReference>
<accession>A0ABR9D982</accession>
<evidence type="ECO:0000313" key="3">
    <source>
        <dbReference type="Proteomes" id="UP000641152"/>
    </source>
</evidence>
<keyword evidence="3" id="KW-1185">Reference proteome</keyword>
<comment type="caution">
    <text evidence="2">The sequence shown here is derived from an EMBL/GenBank/DDBJ whole genome shotgun (WGS) entry which is preliminary data.</text>
</comment>
<reference evidence="2 3" key="1">
    <citation type="submission" date="2020-09" db="EMBL/GenBank/DDBJ databases">
        <title>Methylomonas albis sp. nov. and Methylomonas fluvii sp. nov.: Two cold-adapted methanotrophs from the River Elbe and an amended description of Methylovulum psychrotolerans strain Eb1.</title>
        <authorList>
            <person name="Bussmann I.K."/>
            <person name="Klings K.-W."/>
            <person name="Warnstedt J."/>
            <person name="Hoppert M."/>
            <person name="Saborowski A."/>
            <person name="Horn F."/>
            <person name="Liebner S."/>
        </authorList>
    </citation>
    <scope>NUCLEOTIDE SEQUENCE [LARGE SCALE GENOMIC DNA]</scope>
    <source>
        <strain evidence="2 3">EbB</strain>
    </source>
</reference>
<feature type="coiled-coil region" evidence="1">
    <location>
        <begin position="42"/>
        <end position="76"/>
    </location>
</feature>
<proteinExistence type="predicted"/>
<evidence type="ECO:0000313" key="2">
    <source>
        <dbReference type="EMBL" id="MBD9359674.1"/>
    </source>
</evidence>
<gene>
    <name evidence="2" type="ORF">EBB_03750</name>
</gene>
<protein>
    <recommendedName>
        <fullName evidence="4">Transposase</fullName>
    </recommendedName>
</protein>
<sequence length="87" mass="10202">MVNEWLTRMQSASITGRKSVRRAVTDRAEEWKRHHSAIAENYRLAELEMLDMRRELKKLRDDNDALRALLEKTNAAKVIALPKKIKD</sequence>
<evidence type="ECO:0000256" key="1">
    <source>
        <dbReference type="SAM" id="Coils"/>
    </source>
</evidence>